<keyword evidence="3" id="KW-0223">Dioxygenase</keyword>
<comment type="similarity">
    <text evidence="3">Belongs to the ROX family.</text>
</comment>
<dbReference type="PANTHER" id="PTHR13096">
    <property type="entry name" value="MINA53 MYC INDUCED NUCLEAR ANTIGEN"/>
    <property type="match status" value="1"/>
</dbReference>
<dbReference type="InParanoid" id="A0A1Z5KM67"/>
<dbReference type="Gene3D" id="2.60.120.650">
    <property type="entry name" value="Cupin"/>
    <property type="match status" value="1"/>
</dbReference>
<keyword evidence="3" id="KW-0539">Nucleus</keyword>
<dbReference type="Pfam" id="PF08007">
    <property type="entry name" value="JmjC_2"/>
    <property type="match status" value="1"/>
</dbReference>
<name>A0A1Z5KM67_FISSO</name>
<gene>
    <name evidence="5" type="ORF">FisN_13Lh331</name>
</gene>
<evidence type="ECO:0000256" key="1">
    <source>
        <dbReference type="ARBA" id="ARBA00022723"/>
    </source>
</evidence>
<sequence length="405" mass="45761">MEEDLEESKSLKHILGDVSVESFFEDIWQKATAVFRPENDNPNTPYHHAIENGWNIMTELLEHGGDKVLVFENQGVLHNRDESEPLAASFLKGNSLVWNHADVLTSPLAHLCDDLQKSFPHAYANVYLTPPQSQTAPPHADDRDVLVIQLYGEKDWTVYRNIPIAYPYPHEQVGKDESLPVPKQVLDGPSYNITLQKGHVLYMPRGYVHEAHSAQYTSSLHATVAFATQDWTWAGFLQRQAEKVFFQTNPEYRMAVPRTIGMRGRINNKDGFENFMRQAITALHNEITFDKLEETMVKKYAFHNDRAMKLRNAVAVDSSSGKGPLSVGWKVPLRVSTPQKSKGVGLNIREDHLFLAELLQTLRAQSEKCYAPCDYPTLIHPNVCCDFVLLCFAMQCVILGALAVA</sequence>
<dbReference type="GO" id="GO:0032453">
    <property type="term" value="F:histone H3K4 demethylase activity"/>
    <property type="evidence" value="ECO:0007669"/>
    <property type="project" value="TreeGrafter"/>
</dbReference>
<dbReference type="AlphaFoldDB" id="A0A1Z5KM67"/>
<dbReference type="EMBL" id="BDSP01000253">
    <property type="protein sequence ID" value="GAX27121.1"/>
    <property type="molecule type" value="Genomic_DNA"/>
</dbReference>
<keyword evidence="2 3" id="KW-0408">Iron</keyword>
<feature type="domain" description="JmjC" evidence="4">
    <location>
        <begin position="92"/>
        <end position="243"/>
    </location>
</feature>
<evidence type="ECO:0000313" key="6">
    <source>
        <dbReference type="Proteomes" id="UP000198406"/>
    </source>
</evidence>
<evidence type="ECO:0000256" key="2">
    <source>
        <dbReference type="ARBA" id="ARBA00023004"/>
    </source>
</evidence>
<dbReference type="EC" id="1.14.11.-" evidence="3"/>
<dbReference type="InterPro" id="IPR039994">
    <property type="entry name" value="NO66-like"/>
</dbReference>
<dbReference type="GO" id="GO:0051864">
    <property type="term" value="F:histone H3K36 demethylase activity"/>
    <property type="evidence" value="ECO:0007669"/>
    <property type="project" value="TreeGrafter"/>
</dbReference>
<dbReference type="PANTHER" id="PTHR13096:SF8">
    <property type="entry name" value="RIBOSOMAL OXYGENASE 1"/>
    <property type="match status" value="1"/>
</dbReference>
<dbReference type="Proteomes" id="UP000198406">
    <property type="component" value="Unassembled WGS sequence"/>
</dbReference>
<dbReference type="SUPFAM" id="SSF51197">
    <property type="entry name" value="Clavaminate synthase-like"/>
    <property type="match status" value="1"/>
</dbReference>
<evidence type="ECO:0000259" key="4">
    <source>
        <dbReference type="PROSITE" id="PS51184"/>
    </source>
</evidence>
<comment type="function">
    <text evidence="3">Oxygenase that can act as both a histone lysine demethylase and a ribosomal histidine hydroxylase.</text>
</comment>
<evidence type="ECO:0000313" key="5">
    <source>
        <dbReference type="EMBL" id="GAX27121.1"/>
    </source>
</evidence>
<keyword evidence="6" id="KW-1185">Reference proteome</keyword>
<evidence type="ECO:0000256" key="3">
    <source>
        <dbReference type="RuleBase" id="RU366061"/>
    </source>
</evidence>
<keyword evidence="1 3" id="KW-0479">Metal-binding</keyword>
<proteinExistence type="inferred from homology"/>
<keyword evidence="3" id="KW-0804">Transcription</keyword>
<dbReference type="GO" id="GO:0005730">
    <property type="term" value="C:nucleolus"/>
    <property type="evidence" value="ECO:0007669"/>
    <property type="project" value="TreeGrafter"/>
</dbReference>
<comment type="cofactor">
    <cofactor evidence="3">
        <name>Fe(2+)</name>
        <dbReference type="ChEBI" id="CHEBI:29033"/>
    </cofactor>
    <text evidence="3">Binds 1 Fe(2+) ion per subunit.</text>
</comment>
<comment type="caution">
    <text evidence="5">The sequence shown here is derived from an EMBL/GenBank/DDBJ whole genome shotgun (WGS) entry which is preliminary data.</text>
</comment>
<dbReference type="OrthoDB" id="425950at2759"/>
<accession>A0A1Z5KM67</accession>
<dbReference type="InterPro" id="IPR003347">
    <property type="entry name" value="JmjC_dom"/>
</dbReference>
<keyword evidence="3" id="KW-0560">Oxidoreductase</keyword>
<organism evidence="5 6">
    <name type="scientific">Fistulifera solaris</name>
    <name type="common">Oleaginous diatom</name>
    <dbReference type="NCBI Taxonomy" id="1519565"/>
    <lineage>
        <taxon>Eukaryota</taxon>
        <taxon>Sar</taxon>
        <taxon>Stramenopiles</taxon>
        <taxon>Ochrophyta</taxon>
        <taxon>Bacillariophyta</taxon>
        <taxon>Bacillariophyceae</taxon>
        <taxon>Bacillariophycidae</taxon>
        <taxon>Naviculales</taxon>
        <taxon>Naviculaceae</taxon>
        <taxon>Fistulifera</taxon>
    </lineage>
</organism>
<dbReference type="PROSITE" id="PS51184">
    <property type="entry name" value="JMJC"/>
    <property type="match status" value="1"/>
</dbReference>
<protein>
    <recommendedName>
        <fullName evidence="3">Bifunctional lysine-specific demethylase and histidyl-hydroxylase</fullName>
        <ecNumber evidence="3">1.14.11.-</ecNumber>
    </recommendedName>
</protein>
<reference evidence="5 6" key="1">
    <citation type="journal article" date="2015" name="Plant Cell">
        <title>Oil accumulation by the oleaginous diatom Fistulifera solaris as revealed by the genome and transcriptome.</title>
        <authorList>
            <person name="Tanaka T."/>
            <person name="Maeda Y."/>
            <person name="Veluchamy A."/>
            <person name="Tanaka M."/>
            <person name="Abida H."/>
            <person name="Marechal E."/>
            <person name="Bowler C."/>
            <person name="Muto M."/>
            <person name="Sunaga Y."/>
            <person name="Tanaka M."/>
            <person name="Yoshino T."/>
            <person name="Taniguchi T."/>
            <person name="Fukuda Y."/>
            <person name="Nemoto M."/>
            <person name="Matsumoto M."/>
            <person name="Wong P.S."/>
            <person name="Aburatani S."/>
            <person name="Fujibuchi W."/>
        </authorList>
    </citation>
    <scope>NUCLEOTIDE SEQUENCE [LARGE SCALE GENOMIC DNA]</scope>
    <source>
        <strain evidence="5 6">JPCC DA0580</strain>
    </source>
</reference>
<comment type="subcellular location">
    <subcellularLocation>
        <location evidence="3">Nucleus</location>
    </subcellularLocation>
</comment>
<dbReference type="GO" id="GO:0005506">
    <property type="term" value="F:iron ion binding"/>
    <property type="evidence" value="ECO:0007669"/>
    <property type="project" value="UniProtKB-UniRule"/>
</dbReference>
<keyword evidence="3" id="KW-0805">Transcription regulation</keyword>